<proteinExistence type="predicted"/>
<feature type="compositionally biased region" description="Low complexity" evidence="1">
    <location>
        <begin position="69"/>
        <end position="91"/>
    </location>
</feature>
<dbReference type="PANTHER" id="PTHR46863:SF2">
    <property type="entry name" value="LYSM DOMAIN RECEPTOR-LIKE KINASE 3"/>
    <property type="match status" value="1"/>
</dbReference>
<dbReference type="eggNOG" id="KOG1187">
    <property type="taxonomic scope" value="Eukaryota"/>
</dbReference>
<reference evidence="3" key="1">
    <citation type="submission" date="2013-01" db="EMBL/GenBank/DDBJ databases">
        <title>Draft Genome Sequence of a Mulberry Tree, Morus notabilis C.K. Schneid.</title>
        <authorList>
            <person name="He N."/>
            <person name="Zhao S."/>
        </authorList>
    </citation>
    <scope>NUCLEOTIDE SEQUENCE</scope>
</reference>
<gene>
    <name evidence="2" type="ORF">L484_013043</name>
</gene>
<evidence type="ECO:0000313" key="2">
    <source>
        <dbReference type="EMBL" id="EXC32928.1"/>
    </source>
</evidence>
<sequence>MEMSMVFSKPLGNKLFWDFKVKVVLLRVCYGTPPSPAHISIADQTRSFDRRSCRFLMCGNKKSTDVIEPNSFKPRSSRSPRPSSAGQPSSSTNLNSHTFSTTGSSLRGSSYSSLSSSTSLSGIKASLPETPHIYEFSEISAATGNFLKNRFSSSSTASSWRCSLRGNLAVLFASERGGGFPEKVSPSDRLAGAPPTALDDLSEPPQQPNQAPRRVGIWKLYLSRVRLRPRGEPRRLSPKL</sequence>
<keyword evidence="3" id="KW-1185">Reference proteome</keyword>
<name>W9SA44_9ROSA</name>
<accession>W9SA44</accession>
<organism evidence="2 3">
    <name type="scientific">Morus notabilis</name>
    <dbReference type="NCBI Taxonomy" id="981085"/>
    <lineage>
        <taxon>Eukaryota</taxon>
        <taxon>Viridiplantae</taxon>
        <taxon>Streptophyta</taxon>
        <taxon>Embryophyta</taxon>
        <taxon>Tracheophyta</taxon>
        <taxon>Spermatophyta</taxon>
        <taxon>Magnoliopsida</taxon>
        <taxon>eudicotyledons</taxon>
        <taxon>Gunneridae</taxon>
        <taxon>Pentapetalae</taxon>
        <taxon>rosids</taxon>
        <taxon>fabids</taxon>
        <taxon>Rosales</taxon>
        <taxon>Moraceae</taxon>
        <taxon>Moreae</taxon>
        <taxon>Morus</taxon>
    </lineage>
</organism>
<feature type="compositionally biased region" description="Low complexity" evidence="1">
    <location>
        <begin position="100"/>
        <end position="109"/>
    </location>
</feature>
<dbReference type="PANTHER" id="PTHR46863">
    <property type="entry name" value="OS09G0572100 PROTEIN"/>
    <property type="match status" value="1"/>
</dbReference>
<feature type="region of interest" description="Disordered" evidence="1">
    <location>
        <begin position="180"/>
        <end position="213"/>
    </location>
</feature>
<dbReference type="Proteomes" id="UP000030645">
    <property type="component" value="Unassembled WGS sequence"/>
</dbReference>
<protein>
    <submittedName>
        <fullName evidence="2">Uncharacterized protein</fullName>
    </submittedName>
</protein>
<evidence type="ECO:0000256" key="1">
    <source>
        <dbReference type="SAM" id="MobiDB-lite"/>
    </source>
</evidence>
<dbReference type="EMBL" id="KE346316">
    <property type="protein sequence ID" value="EXC32928.1"/>
    <property type="molecule type" value="Genomic_DNA"/>
</dbReference>
<dbReference type="AlphaFoldDB" id="W9SA44"/>
<evidence type="ECO:0000313" key="3">
    <source>
        <dbReference type="Proteomes" id="UP000030645"/>
    </source>
</evidence>
<feature type="region of interest" description="Disordered" evidence="1">
    <location>
        <begin position="66"/>
        <end position="109"/>
    </location>
</feature>
<dbReference type="STRING" id="981085.W9SA44"/>